<evidence type="ECO:0000313" key="5">
    <source>
        <dbReference type="Proteomes" id="UP000260664"/>
    </source>
</evidence>
<dbReference type="SUPFAM" id="SSF53850">
    <property type="entry name" value="Periplasmic binding protein-like II"/>
    <property type="match status" value="1"/>
</dbReference>
<evidence type="ECO:0000256" key="1">
    <source>
        <dbReference type="SAM" id="SignalP"/>
    </source>
</evidence>
<dbReference type="EMBL" id="QSOI01000001">
    <property type="protein sequence ID" value="RGI86824.1"/>
    <property type="molecule type" value="Genomic_DNA"/>
</dbReference>
<evidence type="ECO:0000313" key="6">
    <source>
        <dbReference type="Proteomes" id="UP000284883"/>
    </source>
</evidence>
<dbReference type="RefSeq" id="WP_117494165.1">
    <property type="nucleotide sequence ID" value="NZ_QSGQ01000003.1"/>
</dbReference>
<evidence type="ECO:0000313" key="3">
    <source>
        <dbReference type="EMBL" id="RGI86824.1"/>
    </source>
</evidence>
<evidence type="ECO:0000259" key="2">
    <source>
        <dbReference type="Pfam" id="PF04069"/>
    </source>
</evidence>
<dbReference type="GO" id="GO:0022857">
    <property type="term" value="F:transmembrane transporter activity"/>
    <property type="evidence" value="ECO:0007669"/>
    <property type="project" value="InterPro"/>
</dbReference>
<feature type="domain" description="ABC-type glycine betaine transport system substrate-binding" evidence="2">
    <location>
        <begin position="38"/>
        <end position="299"/>
    </location>
</feature>
<name>A0A3E4FAM3_9FIRM</name>
<dbReference type="EMBL" id="QSGQ01000003">
    <property type="protein sequence ID" value="RHB40553.1"/>
    <property type="molecule type" value="Genomic_DNA"/>
</dbReference>
<dbReference type="Proteomes" id="UP000284883">
    <property type="component" value="Unassembled WGS sequence"/>
</dbReference>
<accession>A0A3E4FAM3</accession>
<dbReference type="Gene3D" id="3.40.190.10">
    <property type="entry name" value="Periplasmic binding protein-like II"/>
    <property type="match status" value="1"/>
</dbReference>
<dbReference type="Gene3D" id="3.40.190.120">
    <property type="entry name" value="Osmoprotection protein (prox), domain 2"/>
    <property type="match status" value="1"/>
</dbReference>
<reference evidence="5 6" key="1">
    <citation type="submission" date="2018-08" db="EMBL/GenBank/DDBJ databases">
        <title>A genome reference for cultivated species of the human gut microbiota.</title>
        <authorList>
            <person name="Zou Y."/>
            <person name="Xue W."/>
            <person name="Luo G."/>
        </authorList>
    </citation>
    <scope>NUCLEOTIDE SEQUENCE [LARGE SCALE GENOMIC DNA]</scope>
    <source>
        <strain evidence="4 6">AM40-15AC</strain>
        <strain evidence="3 5">TM09-19AC</strain>
    </source>
</reference>
<proteinExistence type="predicted"/>
<dbReference type="Proteomes" id="UP000260664">
    <property type="component" value="Unassembled WGS sequence"/>
</dbReference>
<dbReference type="AlphaFoldDB" id="A0A3E4FAM3"/>
<dbReference type="PROSITE" id="PS51257">
    <property type="entry name" value="PROKAR_LIPOPROTEIN"/>
    <property type="match status" value="1"/>
</dbReference>
<gene>
    <name evidence="4" type="ORF">DW885_05630</name>
    <name evidence="3" type="ORF">DXD84_01300</name>
</gene>
<protein>
    <submittedName>
        <fullName evidence="3">Glycine/betaine ABC transporter substrate-binding protein</fullName>
    </submittedName>
</protein>
<feature type="chain" id="PRO_5044080649" evidence="1">
    <location>
        <begin position="22"/>
        <end position="302"/>
    </location>
</feature>
<comment type="caution">
    <text evidence="3">The sequence shown here is derived from an EMBL/GenBank/DDBJ whole genome shotgun (WGS) entry which is preliminary data.</text>
</comment>
<sequence>MKKRVLSAFLCAMMIATMAVGCGSKDASKDAGSDDKGKIVVGGKSFTEAYLLSEIYADALEDNGYEVERVYDMNTDTISPAIQNGEIDMYPEYTGTALTDVLGLDMETDTDKVYESVSKGYEDKWNITWLDMTTMEDKVAIVMLKDKADELGVKNLTDLQKVADQLTLGDGVNFAEREDDLLRLNKLYGDFNFKVVNVDYSLAYSCLDDGTVDVIPGLTTDVQLLDDKYVKIEEDIPVWPPQYVAPIVRDEVLEKYPEMKDVLNNVSKHISTESMIEMLDEVINGGSEYEDVAADFYKENCK</sequence>
<feature type="signal peptide" evidence="1">
    <location>
        <begin position="1"/>
        <end position="21"/>
    </location>
</feature>
<dbReference type="GO" id="GO:0043190">
    <property type="term" value="C:ATP-binding cassette (ABC) transporter complex"/>
    <property type="evidence" value="ECO:0007669"/>
    <property type="project" value="InterPro"/>
</dbReference>
<organism evidence="3 5">
    <name type="scientific">Dorea formicigenerans</name>
    <dbReference type="NCBI Taxonomy" id="39486"/>
    <lineage>
        <taxon>Bacteria</taxon>
        <taxon>Bacillati</taxon>
        <taxon>Bacillota</taxon>
        <taxon>Clostridia</taxon>
        <taxon>Lachnospirales</taxon>
        <taxon>Lachnospiraceae</taxon>
        <taxon>Dorea</taxon>
    </lineage>
</organism>
<dbReference type="InterPro" id="IPR007210">
    <property type="entry name" value="ABC_Gly_betaine_transp_sub-bd"/>
</dbReference>
<dbReference type="Pfam" id="PF04069">
    <property type="entry name" value="OpuAC"/>
    <property type="match status" value="1"/>
</dbReference>
<evidence type="ECO:0000313" key="4">
    <source>
        <dbReference type="EMBL" id="RHB40553.1"/>
    </source>
</evidence>
<keyword evidence="1" id="KW-0732">Signal</keyword>